<accession>A0A2U1SSV6</accession>
<dbReference type="EMBL" id="PUIV01000006">
    <property type="protein sequence ID" value="PWB94706.1"/>
    <property type="molecule type" value="Genomic_DNA"/>
</dbReference>
<evidence type="ECO:0000256" key="1">
    <source>
        <dbReference type="SAM" id="MobiDB-lite"/>
    </source>
</evidence>
<organism evidence="2 3">
    <name type="scientific">Methylosinus sporium</name>
    <dbReference type="NCBI Taxonomy" id="428"/>
    <lineage>
        <taxon>Bacteria</taxon>
        <taxon>Pseudomonadati</taxon>
        <taxon>Pseudomonadota</taxon>
        <taxon>Alphaproteobacteria</taxon>
        <taxon>Hyphomicrobiales</taxon>
        <taxon>Methylocystaceae</taxon>
        <taxon>Methylosinus</taxon>
    </lineage>
</organism>
<dbReference type="Proteomes" id="UP000245137">
    <property type="component" value="Unassembled WGS sequence"/>
</dbReference>
<evidence type="ECO:0000313" key="2">
    <source>
        <dbReference type="EMBL" id="PWB94706.1"/>
    </source>
</evidence>
<dbReference type="RefSeq" id="WP_108916459.1">
    <property type="nucleotide sequence ID" value="NZ_CP189553.1"/>
</dbReference>
<name>A0A2U1SSV6_METSR</name>
<dbReference type="AlphaFoldDB" id="A0A2U1SSV6"/>
<keyword evidence="3" id="KW-1185">Reference proteome</keyword>
<evidence type="ECO:0000313" key="3">
    <source>
        <dbReference type="Proteomes" id="UP000245137"/>
    </source>
</evidence>
<protein>
    <submittedName>
        <fullName evidence="2">Uncharacterized protein</fullName>
    </submittedName>
</protein>
<proteinExistence type="predicted"/>
<sequence length="121" mass="13849">MREPFRLKRTRQCKKCPWKVTTDPHDIPSYSEALHRELSRTIASPDMPLGSTTTMACHEHAPADEMHCVGWLTHQLGPGNNIPLRMRMRDCENAREIALDGAQHKRFEDTLPRGNGGRRYG</sequence>
<gene>
    <name evidence="2" type="ORF">C5689_06480</name>
</gene>
<dbReference type="InterPro" id="IPR046250">
    <property type="entry name" value="DUF6283"/>
</dbReference>
<reference evidence="2 3" key="1">
    <citation type="journal article" date="2018" name="Appl. Microbiol. Biotechnol.">
        <title>Co-cultivation of the strictly anaerobic methanogen Methanosarcina barkeri with aerobic methanotrophs in an oxygen-limited membrane bioreactor.</title>
        <authorList>
            <person name="In 't Zandt M.H."/>
            <person name="van den Bosch T.J.M."/>
            <person name="Rijkers R."/>
            <person name="van Kessel M.A.H.J."/>
            <person name="Jetten M.S.M."/>
            <person name="Welte C.U."/>
        </authorList>
    </citation>
    <scope>NUCLEOTIDE SEQUENCE [LARGE SCALE GENOMIC DNA]</scope>
    <source>
        <strain evidence="2 3">DSM 17706</strain>
    </source>
</reference>
<feature type="compositionally biased region" description="Basic and acidic residues" evidence="1">
    <location>
        <begin position="101"/>
        <end position="111"/>
    </location>
</feature>
<comment type="caution">
    <text evidence="2">The sequence shown here is derived from an EMBL/GenBank/DDBJ whole genome shotgun (WGS) entry which is preliminary data.</text>
</comment>
<dbReference type="Pfam" id="PF19800">
    <property type="entry name" value="DUF6283"/>
    <property type="match status" value="1"/>
</dbReference>
<feature type="region of interest" description="Disordered" evidence="1">
    <location>
        <begin position="101"/>
        <end position="121"/>
    </location>
</feature>